<sequence>MRLIFYLFLFTLLHSCREANSQLEQALKLAGDNKPELQKVLKHYSDDSLKREAAIFLIENMPGHYSLDGPYLQQLQQVIDSTGTPYLMKKVILMQPLRYPRSRQQLRAKPDIEQVKADYLIHQIDQAFRLWTTSPWLENLTFDDFLEYLLPYRIGNESLDYWRDSIDLRLKNRLQEASLYFDNQKHSPYNMAQIVYGHALGLDYGNDNLVGIPISTKECVFSSQLQLLAYRMAGIPAAIDHVPCWADMNGFHEWTVIIDTKNKDILSGQIEMKNAPKVYRRTYSANPIPIPEEDEYIPPFFTDPFNRDVTDKYLHTSDVTITASVPVQARHAYLAIFNGRELRIVDWSKVQQDKFCFHSMGPDIIYFPVYFEKEYQRNLTYPFILQANGITVKLRPDTTRRQTLILTRKYPLHHNKVYHGNALIGAIFQASNDPTFRNATHIHDVTRNPNMYPVIVPVDTTKKYRYWRFNHSKIVELAEWKFKDNRGRDLTGTIIDPEGKGARLANLFDNDPLSHGRVSHQLIVDFGHPVCISEMIYLPRNDANGIYPGNEYELFYFDLNGWQSLGCKIATGYSIEFENIPSNAVYWLRNHTAGKEERIFTIQNGKQRFW</sequence>
<name>A0A412X7C7_9BACT</name>
<evidence type="ECO:0000313" key="2">
    <source>
        <dbReference type="Proteomes" id="UP000283589"/>
    </source>
</evidence>
<reference evidence="1 2" key="1">
    <citation type="submission" date="2018-08" db="EMBL/GenBank/DDBJ databases">
        <title>A genome reference for cultivated species of the human gut microbiota.</title>
        <authorList>
            <person name="Zou Y."/>
            <person name="Xue W."/>
            <person name="Luo G."/>
        </authorList>
    </citation>
    <scope>NUCLEOTIDE SEQUENCE [LARGE SCALE GENOMIC DNA]</scope>
    <source>
        <strain evidence="1 2">AF14-49</strain>
    </source>
</reference>
<protein>
    <recommendedName>
        <fullName evidence="3">Discoidin domain-containing protein</fullName>
    </recommendedName>
</protein>
<dbReference type="Proteomes" id="UP000283589">
    <property type="component" value="Unassembled WGS sequence"/>
</dbReference>
<dbReference type="PANTHER" id="PTHR35532">
    <property type="entry name" value="SIMILAR TO POLYHYDROXYALKANOATE DEPOLYMERASE"/>
    <property type="match status" value="1"/>
</dbReference>
<dbReference type="EMBL" id="QRZA01000001">
    <property type="protein sequence ID" value="RGV36810.1"/>
    <property type="molecule type" value="Genomic_DNA"/>
</dbReference>
<evidence type="ECO:0008006" key="3">
    <source>
        <dbReference type="Google" id="ProtNLM"/>
    </source>
</evidence>
<organism evidence="1 2">
    <name type="scientific">Butyricimonas virosa</name>
    <dbReference type="NCBI Taxonomy" id="544645"/>
    <lineage>
        <taxon>Bacteria</taxon>
        <taxon>Pseudomonadati</taxon>
        <taxon>Bacteroidota</taxon>
        <taxon>Bacteroidia</taxon>
        <taxon>Bacteroidales</taxon>
        <taxon>Odoribacteraceae</taxon>
        <taxon>Butyricimonas</taxon>
    </lineage>
</organism>
<dbReference type="AlphaFoldDB" id="A0A412X7C7"/>
<accession>A0A412X7C7</accession>
<dbReference type="STRING" id="1121130.GCA_000519105_00411"/>
<gene>
    <name evidence="1" type="ORF">DWW18_01080</name>
</gene>
<evidence type="ECO:0000313" key="1">
    <source>
        <dbReference type="EMBL" id="RGV36810.1"/>
    </source>
</evidence>
<dbReference type="Gene3D" id="2.60.120.260">
    <property type="entry name" value="Galactose-binding domain-like"/>
    <property type="match status" value="1"/>
</dbReference>
<dbReference type="PANTHER" id="PTHR35532:SF5">
    <property type="entry name" value="CARBOHYDRATE-BINDING DOMAIN-CONTAINING PROTEIN"/>
    <property type="match status" value="1"/>
</dbReference>
<dbReference type="RefSeq" id="WP_118258359.1">
    <property type="nucleotide sequence ID" value="NZ_CALBWO010000001.1"/>
</dbReference>
<comment type="caution">
    <text evidence="1">The sequence shown here is derived from an EMBL/GenBank/DDBJ whole genome shotgun (WGS) entry which is preliminary data.</text>
</comment>
<proteinExistence type="predicted"/>